<evidence type="ECO:0000313" key="2">
    <source>
        <dbReference type="Proteomes" id="UP000011566"/>
    </source>
</evidence>
<accession>M0LZ85</accession>
<name>M0LZ85_9EURY</name>
<evidence type="ECO:0000313" key="1">
    <source>
        <dbReference type="EMBL" id="EMA38468.1"/>
    </source>
</evidence>
<sequence>MSTTGGDPERYLEVSDVQEELPFNANDFPLQSSDQYDNALERALDAASGMVEDWTDTVFATTTRTSTLSRPVGVAERELPMPHRPVQSVTSVTVGGLVLDSEDYRAGETYLYLLPSAPISEWPTDNLAIDVTYTHGRDGVPSEVKRAIIRLVRNALDQIETDGMESDRTASESYTYRPPEDIKAECVAMVSGYSAPSYYGGAQVI</sequence>
<dbReference type="EMBL" id="AOMB01000030">
    <property type="protein sequence ID" value="EMA38468.1"/>
    <property type="molecule type" value="Genomic_DNA"/>
</dbReference>
<dbReference type="AlphaFoldDB" id="M0LZ85"/>
<dbReference type="RefSeq" id="WP_007693405.1">
    <property type="nucleotide sequence ID" value="NZ_AJRK01000017.1"/>
</dbReference>
<proteinExistence type="predicted"/>
<organism evidence="1 2">
    <name type="scientific">Halococcus hamelinensis 100A6</name>
    <dbReference type="NCBI Taxonomy" id="1132509"/>
    <lineage>
        <taxon>Archaea</taxon>
        <taxon>Methanobacteriati</taxon>
        <taxon>Methanobacteriota</taxon>
        <taxon>Stenosarchaea group</taxon>
        <taxon>Halobacteria</taxon>
        <taxon>Halobacteriales</taxon>
        <taxon>Halococcaceae</taxon>
        <taxon>Halococcus</taxon>
    </lineage>
</organism>
<comment type="caution">
    <text evidence="1">The sequence shown here is derived from an EMBL/GenBank/DDBJ whole genome shotgun (WGS) entry which is preliminary data.</text>
</comment>
<reference evidence="1 2" key="1">
    <citation type="journal article" date="2014" name="PLoS Genet.">
        <title>Phylogenetically driven sequencing of extremely halophilic archaea reveals strategies for static and dynamic osmo-response.</title>
        <authorList>
            <person name="Becker E.A."/>
            <person name="Seitzer P.M."/>
            <person name="Tritt A."/>
            <person name="Larsen D."/>
            <person name="Krusor M."/>
            <person name="Yao A.I."/>
            <person name="Wu D."/>
            <person name="Madern D."/>
            <person name="Eisen J.A."/>
            <person name="Darling A.E."/>
            <person name="Facciotti M.T."/>
        </authorList>
    </citation>
    <scope>NUCLEOTIDE SEQUENCE [LARGE SCALE GENOMIC DNA]</scope>
    <source>
        <strain evidence="1 2">100A6</strain>
    </source>
</reference>
<keyword evidence="2" id="KW-1185">Reference proteome</keyword>
<dbReference type="Proteomes" id="UP000011566">
    <property type="component" value="Unassembled WGS sequence"/>
</dbReference>
<dbReference type="OrthoDB" id="386841at2157"/>
<protein>
    <submittedName>
        <fullName evidence="1">Uncharacterized protein</fullName>
    </submittedName>
</protein>
<dbReference type="PATRIC" id="fig|1132509.6.peg.2244"/>
<gene>
    <name evidence="1" type="ORF">C447_09947</name>
</gene>